<accession>A0A819DUS2</accession>
<evidence type="ECO:0000313" key="1">
    <source>
        <dbReference type="EMBL" id="CAF3839445.1"/>
    </source>
</evidence>
<name>A0A819DUS2_9BILA</name>
<organism evidence="1 2">
    <name type="scientific">Rotaria magnacalcarata</name>
    <dbReference type="NCBI Taxonomy" id="392030"/>
    <lineage>
        <taxon>Eukaryota</taxon>
        <taxon>Metazoa</taxon>
        <taxon>Spiralia</taxon>
        <taxon>Gnathifera</taxon>
        <taxon>Rotifera</taxon>
        <taxon>Eurotatoria</taxon>
        <taxon>Bdelloidea</taxon>
        <taxon>Philodinida</taxon>
        <taxon>Philodinidae</taxon>
        <taxon>Rotaria</taxon>
    </lineage>
</organism>
<dbReference type="EMBL" id="CAJOBG010000637">
    <property type="protein sequence ID" value="CAF3839445.1"/>
    <property type="molecule type" value="Genomic_DNA"/>
</dbReference>
<sequence>MISTKHQQQKRNHVEIKDPILVDPKLAENFEGSERTMNGCVKGNDERKCSLHSCCKNEKNNRWSLNKVNTDPSKKFKKKKIDSNNIIVSLSQQRIQRASLPPQLQKIEQHLPSTNTEEELRENRCTMIRLSARKISFTCSSSKHSLSWYHNRYPNSFYYSQISSFESQNMESDVPITENSLYQQQHSTLVDNQQEQYSDIFMNNIHLVTFFHQHDFTYDHPILYSSLENIPQVYEH</sequence>
<reference evidence="1" key="1">
    <citation type="submission" date="2021-02" db="EMBL/GenBank/DDBJ databases">
        <authorList>
            <person name="Nowell W R."/>
        </authorList>
    </citation>
    <scope>NUCLEOTIDE SEQUENCE</scope>
</reference>
<gene>
    <name evidence="1" type="ORF">OVN521_LOCUS6163</name>
</gene>
<comment type="caution">
    <text evidence="1">The sequence shown here is derived from an EMBL/GenBank/DDBJ whole genome shotgun (WGS) entry which is preliminary data.</text>
</comment>
<dbReference type="AlphaFoldDB" id="A0A819DUS2"/>
<keyword evidence="2" id="KW-1185">Reference proteome</keyword>
<proteinExistence type="predicted"/>
<evidence type="ECO:0000313" key="2">
    <source>
        <dbReference type="Proteomes" id="UP000663866"/>
    </source>
</evidence>
<dbReference type="Proteomes" id="UP000663866">
    <property type="component" value="Unassembled WGS sequence"/>
</dbReference>
<protein>
    <submittedName>
        <fullName evidence="1">Uncharacterized protein</fullName>
    </submittedName>
</protein>